<reference evidence="6" key="2">
    <citation type="submission" date="2020-03" db="EMBL/GenBank/DDBJ databases">
        <authorList>
            <person name="Fu F.-F."/>
            <person name="Chen J."/>
        </authorList>
    </citation>
    <scope>NUCLEOTIDE SEQUENCE</scope>
    <source>
        <strain evidence="6">Lc1</strain>
    </source>
</reference>
<dbReference type="GeneID" id="69020748"/>
<keyword evidence="5" id="KW-0732">Signal</keyword>
<dbReference type="GO" id="GO:0005975">
    <property type="term" value="P:carbohydrate metabolic process"/>
    <property type="evidence" value="ECO:0007669"/>
    <property type="project" value="InterPro"/>
</dbReference>
<dbReference type="Gene3D" id="2.60.120.260">
    <property type="entry name" value="Galactose-binding domain-like"/>
    <property type="match status" value="1"/>
</dbReference>
<keyword evidence="3 4" id="KW-0326">Glycosidase</keyword>
<evidence type="ECO:0000256" key="1">
    <source>
        <dbReference type="ARBA" id="ARBA00009865"/>
    </source>
</evidence>
<dbReference type="SUPFAM" id="SSF49785">
    <property type="entry name" value="Galactose-binding domain-like"/>
    <property type="match status" value="1"/>
</dbReference>
<dbReference type="InterPro" id="IPR006710">
    <property type="entry name" value="Glyco_hydro_43"/>
</dbReference>
<evidence type="ECO:0000256" key="3">
    <source>
        <dbReference type="ARBA" id="ARBA00023295"/>
    </source>
</evidence>
<dbReference type="Pfam" id="PF04616">
    <property type="entry name" value="Glyco_hydro_43"/>
    <property type="match status" value="1"/>
</dbReference>
<comment type="caution">
    <text evidence="6">The sequence shown here is derived from an EMBL/GenBank/DDBJ whole genome shotgun (WGS) entry which is preliminary data.</text>
</comment>
<comment type="similarity">
    <text evidence="1 4">Belongs to the glycosyl hydrolase 43 family.</text>
</comment>
<keyword evidence="7" id="KW-1185">Reference proteome</keyword>
<sequence>MRSFGLALATALSVGGVNAALSIVPGATWTATNTGDHVQAHGNGIIEENGVYYMIGEEKTDGSAFQAVNCYSSTNLVEWSFEGRLISRTEEAGDLGPNRIIERPKVIKNDSTGKYVLYLHIDSSDYKDARVGVGIGDSVCGEYEYLRSFRPLGFQSRDIGVYKDDDGKAYLLSEDRDEAVLTYGQREYGTRIIKLTDDYLDVEEVTFGWEYFAESPALVKRNGIYYIFGSHLTGWNPNDNVYSYAESLSGPWSNWTEFAPVGSNTFSSQVSYVLPLGNDKAVYMGDRWHSTNLAASTYIWLPLNFDGTTVTLDWHDSWTLDVAAGTWSEAKPTIELEGEAAELSNGARVVDCSQCSGSSAAGYLGGDDDGTAVFNFDSAAADRVTLVVKHKNGDTSSRHAAVSVNGEEQSVAFLATNQHPDRAGSSVVHADVKEGANTVTFSRSEGWGPDVDQLIVPQL</sequence>
<gene>
    <name evidence="6" type="ORF">GCG54_00013632</name>
</gene>
<proteinExistence type="inferred from homology"/>
<dbReference type="Gene3D" id="2.115.10.20">
    <property type="entry name" value="Glycosyl hydrolase domain, family 43"/>
    <property type="match status" value="1"/>
</dbReference>
<dbReference type="CDD" id="cd18821">
    <property type="entry name" value="GH43_Pc3Gal43A-like"/>
    <property type="match status" value="1"/>
</dbReference>
<dbReference type="CDD" id="cd04081">
    <property type="entry name" value="CBM35_galactosidase-like"/>
    <property type="match status" value="1"/>
</dbReference>
<dbReference type="InterPro" id="IPR008979">
    <property type="entry name" value="Galactose-bd-like_sf"/>
</dbReference>
<dbReference type="RefSeq" id="XP_045265117.1">
    <property type="nucleotide sequence ID" value="XM_045413483.1"/>
</dbReference>
<dbReference type="GO" id="GO:0004553">
    <property type="term" value="F:hydrolase activity, hydrolyzing O-glycosyl compounds"/>
    <property type="evidence" value="ECO:0007669"/>
    <property type="project" value="InterPro"/>
</dbReference>
<reference evidence="6" key="1">
    <citation type="journal article" date="2020" name="Phytopathology">
        <title>Genome sequence and comparative analysis of Colletotrichum gloeosporioides isolated from Liriodendron leaves.</title>
        <authorList>
            <person name="Fu F.F."/>
            <person name="Hao Z."/>
            <person name="Wang P."/>
            <person name="Lu Y."/>
            <person name="Xue L.J."/>
            <person name="Wei G."/>
            <person name="Tian Y."/>
            <person name="Baishi H."/>
            <person name="Xu H."/>
            <person name="Shi J."/>
            <person name="Cheng T."/>
            <person name="Wang G."/>
            <person name="Yi Y."/>
            <person name="Chen J."/>
        </authorList>
    </citation>
    <scope>NUCLEOTIDE SEQUENCE</scope>
    <source>
        <strain evidence="6">Lc1</strain>
    </source>
</reference>
<evidence type="ECO:0000256" key="4">
    <source>
        <dbReference type="RuleBase" id="RU361187"/>
    </source>
</evidence>
<dbReference type="InterPro" id="IPR023296">
    <property type="entry name" value="Glyco_hydro_beta-prop_sf"/>
</dbReference>
<protein>
    <recommendedName>
        <fullName evidence="8">Glycosyl hydrolase family 43 protein</fullName>
    </recommendedName>
</protein>
<dbReference type="PANTHER" id="PTHR22925:SF3">
    <property type="entry name" value="GLYCOSYL HYDROLASE FAMILY PROTEIN 43"/>
    <property type="match status" value="1"/>
</dbReference>
<dbReference type="Proteomes" id="UP000613401">
    <property type="component" value="Unassembled WGS sequence"/>
</dbReference>
<feature type="chain" id="PRO_5034319574" description="Glycosyl hydrolase family 43 protein" evidence="5">
    <location>
        <begin position="20"/>
        <end position="459"/>
    </location>
</feature>
<evidence type="ECO:0008006" key="8">
    <source>
        <dbReference type="Google" id="ProtNLM"/>
    </source>
</evidence>
<evidence type="ECO:0000313" key="7">
    <source>
        <dbReference type="Proteomes" id="UP000613401"/>
    </source>
</evidence>
<organism evidence="6 7">
    <name type="scientific">Colletotrichum gloeosporioides</name>
    <name type="common">Anthracnose fungus</name>
    <name type="synonym">Glomerella cingulata</name>
    <dbReference type="NCBI Taxonomy" id="474922"/>
    <lineage>
        <taxon>Eukaryota</taxon>
        <taxon>Fungi</taxon>
        <taxon>Dikarya</taxon>
        <taxon>Ascomycota</taxon>
        <taxon>Pezizomycotina</taxon>
        <taxon>Sordariomycetes</taxon>
        <taxon>Hypocreomycetidae</taxon>
        <taxon>Glomerellales</taxon>
        <taxon>Glomerellaceae</taxon>
        <taxon>Colletotrichum</taxon>
        <taxon>Colletotrichum gloeosporioides species complex</taxon>
    </lineage>
</organism>
<accession>A0A8H4CL41</accession>
<name>A0A8H4CL41_COLGL</name>
<dbReference type="EMBL" id="WVTB01000038">
    <property type="protein sequence ID" value="KAF3805958.1"/>
    <property type="molecule type" value="Genomic_DNA"/>
</dbReference>
<evidence type="ECO:0000256" key="2">
    <source>
        <dbReference type="ARBA" id="ARBA00022801"/>
    </source>
</evidence>
<dbReference type="PANTHER" id="PTHR22925">
    <property type="entry name" value="GLYCOSYL HYDROLASE 43 FAMILY MEMBER"/>
    <property type="match status" value="1"/>
</dbReference>
<evidence type="ECO:0000313" key="6">
    <source>
        <dbReference type="EMBL" id="KAF3805958.1"/>
    </source>
</evidence>
<feature type="signal peptide" evidence="5">
    <location>
        <begin position="1"/>
        <end position="19"/>
    </location>
</feature>
<dbReference type="SUPFAM" id="SSF75005">
    <property type="entry name" value="Arabinanase/levansucrase/invertase"/>
    <property type="match status" value="1"/>
</dbReference>
<evidence type="ECO:0000256" key="5">
    <source>
        <dbReference type="SAM" id="SignalP"/>
    </source>
</evidence>
<keyword evidence="2 4" id="KW-0378">Hydrolase</keyword>
<dbReference type="AlphaFoldDB" id="A0A8H4CL41"/>